<dbReference type="AlphaFoldDB" id="A0A1L3GLS0"/>
<accession>A0A1L3GLS0</accession>
<comment type="catalytic activity">
    <reaction evidence="6">
        <text>Exonucleolytic cleavage in either 5'- to 3'- or 3'- to 5'-direction to yield nucleoside 5'-phosphates.</text>
        <dbReference type="EC" id="3.1.11.6"/>
    </reaction>
</comment>
<reference evidence="7 8" key="1">
    <citation type="journal article" date="2017" name="Genome Announc.">
        <title>Complete Genome Sequences of Two Acetylene-Fermenting Pelobacter acetylenicus Strains.</title>
        <authorList>
            <person name="Sutton J.M."/>
            <person name="Baesman S.M."/>
            <person name="Fierst J.L."/>
            <person name="Poret-Peterson A.T."/>
            <person name="Oremland R.S."/>
            <person name="Dunlap D.S."/>
            <person name="Akob D.M."/>
        </authorList>
    </citation>
    <scope>NUCLEOTIDE SEQUENCE [LARGE SCALE GENOMIC DNA]</scope>
    <source>
        <strain evidence="7 8">SFB93</strain>
    </source>
</reference>
<dbReference type="KEGG" id="pef:A7E78_02740"/>
<gene>
    <name evidence="6" type="primary">xseB</name>
    <name evidence="7" type="ORF">A7E78_02740</name>
</gene>
<proteinExistence type="inferred from homology"/>
<evidence type="ECO:0000256" key="4">
    <source>
        <dbReference type="ARBA" id="ARBA00022801"/>
    </source>
</evidence>
<evidence type="ECO:0000256" key="1">
    <source>
        <dbReference type="ARBA" id="ARBA00009998"/>
    </source>
</evidence>
<evidence type="ECO:0000313" key="8">
    <source>
        <dbReference type="Proteomes" id="UP000182517"/>
    </source>
</evidence>
<comment type="subunit">
    <text evidence="6">Heterooligomer composed of large and small subunits.</text>
</comment>
<keyword evidence="2 6" id="KW-0963">Cytoplasm</keyword>
<dbReference type="HAMAP" id="MF_00337">
    <property type="entry name" value="Exonuc_7_S"/>
    <property type="match status" value="1"/>
</dbReference>
<dbReference type="EC" id="3.1.11.6" evidence="6"/>
<dbReference type="InterPro" id="IPR003761">
    <property type="entry name" value="Exonuc_VII_S"/>
</dbReference>
<sequence>MAKQDNFETALHTLEGVVDRLENADLSLEEALSAFELGVKSASRCQKLLQAVETQVDVLLKKQDQTLTTEKFQE</sequence>
<dbReference type="NCBIfam" id="TIGR01280">
    <property type="entry name" value="xseB"/>
    <property type="match status" value="1"/>
</dbReference>
<keyword evidence="5 6" id="KW-0269">Exonuclease</keyword>
<keyword evidence="3 6" id="KW-0540">Nuclease</keyword>
<dbReference type="Proteomes" id="UP000182517">
    <property type="component" value="Chromosome"/>
</dbReference>
<dbReference type="PIRSF" id="PIRSF006488">
    <property type="entry name" value="Exonuc_VII_S"/>
    <property type="match status" value="1"/>
</dbReference>
<dbReference type="STRING" id="1842532.A7E78_02740"/>
<dbReference type="PANTHER" id="PTHR34137:SF1">
    <property type="entry name" value="EXODEOXYRIBONUCLEASE 7 SMALL SUBUNIT"/>
    <property type="match status" value="1"/>
</dbReference>
<protein>
    <recommendedName>
        <fullName evidence="6">Exodeoxyribonuclease 7 small subunit</fullName>
        <ecNumber evidence="6">3.1.11.6</ecNumber>
    </recommendedName>
    <alternativeName>
        <fullName evidence="6">Exodeoxyribonuclease VII small subunit</fullName>
        <shortName evidence="6">Exonuclease VII small subunit</shortName>
    </alternativeName>
</protein>
<comment type="subcellular location">
    <subcellularLocation>
        <location evidence="6">Cytoplasm</location>
    </subcellularLocation>
</comment>
<dbReference type="Gene3D" id="1.10.287.1040">
    <property type="entry name" value="Exonuclease VII, small subunit"/>
    <property type="match status" value="1"/>
</dbReference>
<dbReference type="RefSeq" id="WP_072282811.1">
    <property type="nucleotide sequence ID" value="NZ_CP015519.1"/>
</dbReference>
<dbReference type="Pfam" id="PF02609">
    <property type="entry name" value="Exonuc_VII_S"/>
    <property type="match status" value="1"/>
</dbReference>
<keyword evidence="4 6" id="KW-0378">Hydrolase</keyword>
<dbReference type="InterPro" id="IPR037004">
    <property type="entry name" value="Exonuc_VII_ssu_sf"/>
</dbReference>
<comment type="similarity">
    <text evidence="1 6">Belongs to the XseB family.</text>
</comment>
<evidence type="ECO:0000256" key="3">
    <source>
        <dbReference type="ARBA" id="ARBA00022722"/>
    </source>
</evidence>
<dbReference type="PANTHER" id="PTHR34137">
    <property type="entry name" value="EXODEOXYRIBONUCLEASE 7 SMALL SUBUNIT"/>
    <property type="match status" value="1"/>
</dbReference>
<evidence type="ECO:0000256" key="2">
    <source>
        <dbReference type="ARBA" id="ARBA00022490"/>
    </source>
</evidence>
<evidence type="ECO:0000256" key="5">
    <source>
        <dbReference type="ARBA" id="ARBA00022839"/>
    </source>
</evidence>
<dbReference type="EMBL" id="CP015519">
    <property type="protein sequence ID" value="APG26850.1"/>
    <property type="molecule type" value="Genomic_DNA"/>
</dbReference>
<keyword evidence="8" id="KW-1185">Reference proteome</keyword>
<dbReference type="GO" id="GO:0009318">
    <property type="term" value="C:exodeoxyribonuclease VII complex"/>
    <property type="evidence" value="ECO:0007669"/>
    <property type="project" value="UniProtKB-UniRule"/>
</dbReference>
<dbReference type="SUPFAM" id="SSF116842">
    <property type="entry name" value="XseB-like"/>
    <property type="match status" value="1"/>
</dbReference>
<dbReference type="OrthoDB" id="5523157at2"/>
<dbReference type="GO" id="GO:0006308">
    <property type="term" value="P:DNA catabolic process"/>
    <property type="evidence" value="ECO:0007669"/>
    <property type="project" value="UniProtKB-UniRule"/>
</dbReference>
<organism evidence="7 8">
    <name type="scientific">Syntrophotalea acetylenivorans</name>
    <dbReference type="NCBI Taxonomy" id="1842532"/>
    <lineage>
        <taxon>Bacteria</taxon>
        <taxon>Pseudomonadati</taxon>
        <taxon>Thermodesulfobacteriota</taxon>
        <taxon>Desulfuromonadia</taxon>
        <taxon>Desulfuromonadales</taxon>
        <taxon>Syntrophotaleaceae</taxon>
        <taxon>Syntrophotalea</taxon>
    </lineage>
</organism>
<comment type="function">
    <text evidence="6">Bidirectionally degrades single-stranded DNA into large acid-insoluble oligonucleotides, which are then degraded further into small acid-soluble oligonucleotides.</text>
</comment>
<dbReference type="GO" id="GO:0005829">
    <property type="term" value="C:cytosol"/>
    <property type="evidence" value="ECO:0007669"/>
    <property type="project" value="TreeGrafter"/>
</dbReference>
<evidence type="ECO:0000256" key="6">
    <source>
        <dbReference type="HAMAP-Rule" id="MF_00337"/>
    </source>
</evidence>
<name>A0A1L3GLS0_9BACT</name>
<dbReference type="GO" id="GO:0008855">
    <property type="term" value="F:exodeoxyribonuclease VII activity"/>
    <property type="evidence" value="ECO:0007669"/>
    <property type="project" value="UniProtKB-UniRule"/>
</dbReference>
<evidence type="ECO:0000313" key="7">
    <source>
        <dbReference type="EMBL" id="APG26850.1"/>
    </source>
</evidence>